<dbReference type="OMA" id="RVRWITS"/>
<keyword evidence="3" id="KW-1185">Reference proteome</keyword>
<evidence type="ECO:0000313" key="2">
    <source>
        <dbReference type="EMBL" id="KPA77575.1"/>
    </source>
</evidence>
<feature type="region of interest" description="Disordered" evidence="1">
    <location>
        <begin position="1"/>
        <end position="41"/>
    </location>
</feature>
<organism evidence="2 3">
    <name type="scientific">Leptomonas pyrrhocoris</name>
    <name type="common">Firebug parasite</name>
    <dbReference type="NCBI Taxonomy" id="157538"/>
    <lineage>
        <taxon>Eukaryota</taxon>
        <taxon>Discoba</taxon>
        <taxon>Euglenozoa</taxon>
        <taxon>Kinetoplastea</taxon>
        <taxon>Metakinetoplastina</taxon>
        <taxon>Trypanosomatida</taxon>
        <taxon>Trypanosomatidae</taxon>
        <taxon>Leishmaniinae</taxon>
        <taxon>Leptomonas</taxon>
    </lineage>
</organism>
<feature type="region of interest" description="Disordered" evidence="1">
    <location>
        <begin position="321"/>
        <end position="356"/>
    </location>
</feature>
<gene>
    <name evidence="2" type="ORF">ABB37_06945</name>
</gene>
<comment type="caution">
    <text evidence="2">The sequence shown here is derived from an EMBL/GenBank/DDBJ whole genome shotgun (WGS) entry which is preliminary data.</text>
</comment>
<proteinExistence type="predicted"/>
<sequence length="473" mass="51307">MRSRASHKQAQRQRDAAPSPIPPPIHATSAPHTRLMSASAKSGTSAAVTAAAAETAANGPDAMRLALSYGRSALLTHLAHQHDDSSTQLPYAYSAEDWARIMGENASSTTTESAAFGSHSSGKHFFSADDGLAALLTEVEVAWAKLDKDMKLRWIVSTPQGRRALRQAMETAAETRRGGRAPSHLADAAQRVPSLDQMLSKYADALVRPRLPRPAARSPAPKDRHLYELFCDARAQNQLDHVQLFSPQDGEVRMHKSATRDSANRTSLRRKADAARAMEREKVWFQTLANCLGGDNAVKLVNDVKSLQRSREETGEYEMRAAASNGSVGVPGSVPPASPTETTEEASGHEGGSEPTYSTGFLDLCEELGIRSPRRVYVRSRVLQAVDEAAATPKPLTLDEVRELTTKYCAQYDKEVATIAANAEASGSVPAEKAVSDFERYQLELAVDKVQVKLSKFQGDVPLLRSCTSVFNK</sequence>
<dbReference type="OrthoDB" id="266363at2759"/>
<dbReference type="VEuPathDB" id="TriTrypDB:LpyrH10_16_1270"/>
<feature type="compositionally biased region" description="Low complexity" evidence="1">
    <location>
        <begin position="321"/>
        <end position="332"/>
    </location>
</feature>
<dbReference type="RefSeq" id="XP_015656014.1">
    <property type="nucleotide sequence ID" value="XM_015805401.1"/>
</dbReference>
<dbReference type="EMBL" id="LGTL01000016">
    <property type="protein sequence ID" value="KPA77575.1"/>
    <property type="molecule type" value="Genomic_DNA"/>
</dbReference>
<reference evidence="2 3" key="1">
    <citation type="submission" date="2015-07" db="EMBL/GenBank/DDBJ databases">
        <title>High-quality genome of monoxenous trypanosomatid Leptomonas pyrrhocoris.</title>
        <authorList>
            <person name="Flegontov P."/>
            <person name="Butenko A."/>
            <person name="Firsov S."/>
            <person name="Vlcek C."/>
            <person name="Logacheva M.D."/>
            <person name="Field M."/>
            <person name="Filatov D."/>
            <person name="Flegontova O."/>
            <person name="Gerasimov E."/>
            <person name="Jackson A.P."/>
            <person name="Kelly S."/>
            <person name="Opperdoes F."/>
            <person name="O'Reilly A."/>
            <person name="Votypka J."/>
            <person name="Yurchenko V."/>
            <person name="Lukes J."/>
        </authorList>
    </citation>
    <scope>NUCLEOTIDE SEQUENCE [LARGE SCALE GENOMIC DNA]</scope>
    <source>
        <strain evidence="2">H10</strain>
    </source>
</reference>
<dbReference type="Proteomes" id="UP000037923">
    <property type="component" value="Unassembled WGS sequence"/>
</dbReference>
<evidence type="ECO:0000313" key="3">
    <source>
        <dbReference type="Proteomes" id="UP000037923"/>
    </source>
</evidence>
<dbReference type="RefSeq" id="XP_015656013.1">
    <property type="nucleotide sequence ID" value="XM_015805400.1"/>
</dbReference>
<feature type="compositionally biased region" description="Low complexity" evidence="1">
    <location>
        <begin position="26"/>
        <end position="41"/>
    </location>
</feature>
<feature type="compositionally biased region" description="Basic residues" evidence="1">
    <location>
        <begin position="1"/>
        <end position="11"/>
    </location>
</feature>
<dbReference type="AlphaFoldDB" id="A0A0M9FWM1"/>
<accession>A0A0M9FWM1</accession>
<dbReference type="GeneID" id="26907231"/>
<name>A0A0M9FWM1_LEPPY</name>
<protein>
    <submittedName>
        <fullName evidence="2">Uncharacterized protein</fullName>
    </submittedName>
</protein>
<dbReference type="EMBL" id="LGTL01000016">
    <property type="protein sequence ID" value="KPA77574.1"/>
    <property type="molecule type" value="Genomic_DNA"/>
</dbReference>
<evidence type="ECO:0000256" key="1">
    <source>
        <dbReference type="SAM" id="MobiDB-lite"/>
    </source>
</evidence>